<evidence type="ECO:0000256" key="3">
    <source>
        <dbReference type="ARBA" id="ARBA00004496"/>
    </source>
</evidence>
<dbReference type="SMART" id="SM00264">
    <property type="entry name" value="BAG"/>
    <property type="match status" value="1"/>
</dbReference>
<dbReference type="InterPro" id="IPR003103">
    <property type="entry name" value="BAG_domain"/>
</dbReference>
<feature type="region of interest" description="Disordered" evidence="7">
    <location>
        <begin position="323"/>
        <end position="503"/>
    </location>
</feature>
<dbReference type="SMART" id="SM00456">
    <property type="entry name" value="WW"/>
    <property type="match status" value="1"/>
</dbReference>
<evidence type="ECO:0000256" key="1">
    <source>
        <dbReference type="ARBA" id="ARBA00004123"/>
    </source>
</evidence>
<dbReference type="InterPro" id="IPR051583">
    <property type="entry name" value="YAP1"/>
</dbReference>
<dbReference type="CTD" id="9531"/>
<evidence type="ECO:0000256" key="4">
    <source>
        <dbReference type="ARBA" id="ARBA00022427"/>
    </source>
</evidence>
<organism evidence="10 11">
    <name type="scientific">Clupea harengus</name>
    <name type="common">Atlantic herring</name>
    <dbReference type="NCBI Taxonomy" id="7950"/>
    <lineage>
        <taxon>Eukaryota</taxon>
        <taxon>Metazoa</taxon>
        <taxon>Chordata</taxon>
        <taxon>Craniata</taxon>
        <taxon>Vertebrata</taxon>
        <taxon>Euteleostomi</taxon>
        <taxon>Actinopterygii</taxon>
        <taxon>Neopterygii</taxon>
        <taxon>Teleostei</taxon>
        <taxon>Clupei</taxon>
        <taxon>Clupeiformes</taxon>
        <taxon>Clupeoidei</taxon>
        <taxon>Clupeidae</taxon>
        <taxon>Clupea</taxon>
    </lineage>
</organism>
<feature type="compositionally biased region" description="Low complexity" evidence="7">
    <location>
        <begin position="586"/>
        <end position="595"/>
    </location>
</feature>
<evidence type="ECO:0000256" key="7">
    <source>
        <dbReference type="SAM" id="MobiDB-lite"/>
    </source>
</evidence>
<dbReference type="GeneID" id="122130316"/>
<dbReference type="Proteomes" id="UP000515152">
    <property type="component" value="Unplaced"/>
</dbReference>
<dbReference type="GO" id="GO:0051087">
    <property type="term" value="F:protein-folding chaperone binding"/>
    <property type="evidence" value="ECO:0007669"/>
    <property type="project" value="InterPro"/>
</dbReference>
<dbReference type="PANTHER" id="PTHR17616">
    <property type="entry name" value="YES-ASSOCIATED PROTEIN YAP1 FAMILY MEMBER"/>
    <property type="match status" value="1"/>
</dbReference>
<keyword evidence="10" id="KW-1185">Reference proteome</keyword>
<keyword evidence="4" id="KW-0965">Cell junction</keyword>
<dbReference type="KEGG" id="char:122130316"/>
<feature type="domain" description="WW" evidence="8">
    <location>
        <begin position="26"/>
        <end position="60"/>
    </location>
</feature>
<dbReference type="RefSeq" id="XP_042560956.1">
    <property type="nucleotide sequence ID" value="XM_042705022.1"/>
</dbReference>
<evidence type="ECO:0000256" key="2">
    <source>
        <dbReference type="ARBA" id="ARBA00004435"/>
    </source>
</evidence>
<dbReference type="PROSITE" id="PS01159">
    <property type="entry name" value="WW_DOMAIN_1"/>
    <property type="match status" value="1"/>
</dbReference>
<feature type="region of interest" description="Disordered" evidence="7">
    <location>
        <begin position="270"/>
        <end position="311"/>
    </location>
</feature>
<feature type="compositionally biased region" description="Low complexity" evidence="7">
    <location>
        <begin position="335"/>
        <end position="441"/>
    </location>
</feature>
<dbReference type="PANTHER" id="PTHR17616:SF8">
    <property type="entry name" value="TRANSCRIPTIONAL COACTIVATOR YORKIE"/>
    <property type="match status" value="1"/>
</dbReference>
<dbReference type="AlphaFoldDB" id="A0A8M1KA79"/>
<keyword evidence="6" id="KW-0539">Nucleus</keyword>
<protein>
    <submittedName>
        <fullName evidence="11">BAG family molecular chaperone regulator 3</fullName>
    </submittedName>
</protein>
<evidence type="ECO:0000259" key="9">
    <source>
        <dbReference type="PROSITE" id="PS51035"/>
    </source>
</evidence>
<dbReference type="GO" id="GO:0003713">
    <property type="term" value="F:transcription coactivator activity"/>
    <property type="evidence" value="ECO:0007669"/>
    <property type="project" value="TreeGrafter"/>
</dbReference>
<evidence type="ECO:0000256" key="6">
    <source>
        <dbReference type="ARBA" id="ARBA00023242"/>
    </source>
</evidence>
<dbReference type="PROSITE" id="PS51035">
    <property type="entry name" value="BAG"/>
    <property type="match status" value="1"/>
</dbReference>
<keyword evidence="4" id="KW-0796">Tight junction</keyword>
<gene>
    <name evidence="11" type="primary">bag3</name>
</gene>
<evidence type="ECO:0000256" key="5">
    <source>
        <dbReference type="ARBA" id="ARBA00022490"/>
    </source>
</evidence>
<dbReference type="GO" id="GO:0005923">
    <property type="term" value="C:bicellular tight junction"/>
    <property type="evidence" value="ECO:0007669"/>
    <property type="project" value="UniProtKB-SubCell"/>
</dbReference>
<sequence length="623" mass="69970">MAQYSRPRISQSMKTQSPMVAMATNDPLPPGWEIKIDPQTGWPFFVDHNNRITTWNDPRHDGKKISPASPNGPCIPIEAFPQEAQKGFVREMKHPVLRQGYVPIAVHHDNIDLRQPCFSYVQPSGLQNIRADGRTPSPTPTIHCRARSPVHINSESFHGDPHCTSCSPVSQGPEVQGMSPHTVPLLQPSRPSSTGLQAGYIPIPVIHEGAGGATQPQMNPTYHSQYYPPAHTEYQPSYHCRQPEERGGIHHGPMSVPRDNRVHRESALPIHITQSRDMPPHMRAQSPVRSQVMGEKPQVQHQISQRDAAPKMEREFPISQAVQSEDVHRPTAGTQQPQHQPQPAPTQQVHQQPPQQTYQQPPQQAYQQPPQQVYQQPPQQVYQQPPQQAYQQPPQQVYQQPPQQAYQQQPQQAYQQQPPQQAYQQQPPQQAYQQQPPQQAYQPPPQAPQQPQHQPQETAKITIHVPDKSDHQEPVAPPQEVLPPKAEPEVSAELPPPSHPGLIKVQKTVGRVDKLAEEVKLFNGKKNDKKYMLLEEMLTKELLALDSVDPEGRVDVRQARRDGVRKVQTILEYLETLGDQPPPSEPEAAPSSESSVGEVTSLEQKGEPSMISQVDVEMAKEIS</sequence>
<accession>A0A8M1KA79</accession>
<dbReference type="Pfam" id="PF02179">
    <property type="entry name" value="BAG"/>
    <property type="match status" value="1"/>
</dbReference>
<evidence type="ECO:0000313" key="10">
    <source>
        <dbReference type="Proteomes" id="UP000515152"/>
    </source>
</evidence>
<dbReference type="CDD" id="cd00201">
    <property type="entry name" value="WW"/>
    <property type="match status" value="1"/>
</dbReference>
<dbReference type="GO" id="GO:0045944">
    <property type="term" value="P:positive regulation of transcription by RNA polymerase II"/>
    <property type="evidence" value="ECO:0007669"/>
    <property type="project" value="TreeGrafter"/>
</dbReference>
<keyword evidence="5" id="KW-0963">Cytoplasm</keyword>
<feature type="domain" description="BAG" evidence="9">
    <location>
        <begin position="501"/>
        <end position="578"/>
    </location>
</feature>
<proteinExistence type="predicted"/>
<comment type="subcellular location">
    <subcellularLocation>
        <location evidence="2">Cell junction</location>
        <location evidence="2">Tight junction</location>
    </subcellularLocation>
    <subcellularLocation>
        <location evidence="3">Cytoplasm</location>
    </subcellularLocation>
    <subcellularLocation>
        <location evidence="1">Nucleus</location>
    </subcellularLocation>
</comment>
<dbReference type="GO" id="GO:0005737">
    <property type="term" value="C:cytoplasm"/>
    <property type="evidence" value="ECO:0007669"/>
    <property type="project" value="UniProtKB-SubCell"/>
</dbReference>
<dbReference type="InterPro" id="IPR001202">
    <property type="entry name" value="WW_dom"/>
</dbReference>
<dbReference type="OrthoDB" id="333905at2759"/>
<name>A0A8M1KA79_CLUHA</name>
<dbReference type="Pfam" id="PF00397">
    <property type="entry name" value="WW"/>
    <property type="match status" value="1"/>
</dbReference>
<dbReference type="PROSITE" id="PS50020">
    <property type="entry name" value="WW_DOMAIN_2"/>
    <property type="match status" value="1"/>
</dbReference>
<feature type="region of interest" description="Disordered" evidence="7">
    <location>
        <begin position="576"/>
        <end position="623"/>
    </location>
</feature>
<evidence type="ECO:0000259" key="8">
    <source>
        <dbReference type="PROSITE" id="PS50020"/>
    </source>
</evidence>
<evidence type="ECO:0000313" key="11">
    <source>
        <dbReference type="RefSeq" id="XP_042560956.1"/>
    </source>
</evidence>
<dbReference type="GO" id="GO:0005634">
    <property type="term" value="C:nucleus"/>
    <property type="evidence" value="ECO:0007669"/>
    <property type="project" value="UniProtKB-SubCell"/>
</dbReference>
<dbReference type="GO" id="GO:0035329">
    <property type="term" value="P:hippo signaling"/>
    <property type="evidence" value="ECO:0007669"/>
    <property type="project" value="TreeGrafter"/>
</dbReference>
<reference evidence="11" key="1">
    <citation type="submission" date="2025-08" db="UniProtKB">
        <authorList>
            <consortium name="RefSeq"/>
        </authorList>
    </citation>
    <scope>IDENTIFICATION</scope>
</reference>